<reference evidence="2" key="1">
    <citation type="submission" date="2022-03" db="EMBL/GenBank/DDBJ databases">
        <authorList>
            <person name="Alioto T."/>
            <person name="Alioto T."/>
            <person name="Gomez Garrido J."/>
        </authorList>
    </citation>
    <scope>NUCLEOTIDE SEQUENCE</scope>
</reference>
<protein>
    <submittedName>
        <fullName evidence="2">GTP-binding 1</fullName>
    </submittedName>
</protein>
<dbReference type="EMBL" id="OW240912">
    <property type="protein sequence ID" value="CAH2221812.1"/>
    <property type="molecule type" value="Genomic_DNA"/>
</dbReference>
<feature type="region of interest" description="Disordered" evidence="1">
    <location>
        <begin position="1"/>
        <end position="45"/>
    </location>
</feature>
<evidence type="ECO:0000313" key="3">
    <source>
        <dbReference type="Proteomes" id="UP001295444"/>
    </source>
</evidence>
<dbReference type="Proteomes" id="UP001295444">
    <property type="component" value="Chromosome 01"/>
</dbReference>
<organism evidence="2 3">
    <name type="scientific">Pelobates cultripes</name>
    <name type="common">Western spadefoot toad</name>
    <dbReference type="NCBI Taxonomy" id="61616"/>
    <lineage>
        <taxon>Eukaryota</taxon>
        <taxon>Metazoa</taxon>
        <taxon>Chordata</taxon>
        <taxon>Craniata</taxon>
        <taxon>Vertebrata</taxon>
        <taxon>Euteleostomi</taxon>
        <taxon>Amphibia</taxon>
        <taxon>Batrachia</taxon>
        <taxon>Anura</taxon>
        <taxon>Pelobatoidea</taxon>
        <taxon>Pelobatidae</taxon>
        <taxon>Pelobates</taxon>
    </lineage>
</organism>
<feature type="compositionally biased region" description="Acidic residues" evidence="1">
    <location>
        <begin position="27"/>
        <end position="36"/>
    </location>
</feature>
<dbReference type="AlphaFoldDB" id="A0AAD1R2P0"/>
<proteinExistence type="predicted"/>
<sequence>MASPSTQQPEPNLCESPVPASMFSPEPEAEDSDCSLDGEPMRNGEADLDLTSKHVLVSPSAEQYDSLLQQLRDRMDEGRGETIYVIGQGSA</sequence>
<evidence type="ECO:0000313" key="2">
    <source>
        <dbReference type="EMBL" id="CAH2221812.1"/>
    </source>
</evidence>
<evidence type="ECO:0000256" key="1">
    <source>
        <dbReference type="SAM" id="MobiDB-lite"/>
    </source>
</evidence>
<accession>A0AAD1R2P0</accession>
<gene>
    <name evidence="2" type="ORF">PECUL_23A030362</name>
</gene>
<name>A0AAD1R2P0_PELCU</name>
<keyword evidence="3" id="KW-1185">Reference proteome</keyword>
<feature type="compositionally biased region" description="Polar residues" evidence="1">
    <location>
        <begin position="1"/>
        <end position="10"/>
    </location>
</feature>